<evidence type="ECO:0008006" key="2">
    <source>
        <dbReference type="Google" id="ProtNLM"/>
    </source>
</evidence>
<accession>A0A6J7X799</accession>
<gene>
    <name evidence="1" type="ORF">UFOVP760_245</name>
</gene>
<proteinExistence type="predicted"/>
<evidence type="ECO:0000313" key="1">
    <source>
        <dbReference type="EMBL" id="CAB5226471.1"/>
    </source>
</evidence>
<sequence>MNVYNYHPVTKAFLSQETADPDPLTPGNWLIPAQSTTIEPPTAGENEIVVFNEEEKIWETVFVKPYEPSYEELRAAEYPSIFEYIDGVVKGDQEQINKYIKDCLAVKEKYPKPFNEV</sequence>
<reference evidence="1" key="1">
    <citation type="submission" date="2020-05" db="EMBL/GenBank/DDBJ databases">
        <authorList>
            <person name="Chiriac C."/>
            <person name="Salcher M."/>
            <person name="Ghai R."/>
            <person name="Kavagutti S V."/>
        </authorList>
    </citation>
    <scope>NUCLEOTIDE SEQUENCE</scope>
</reference>
<organism evidence="1">
    <name type="scientific">uncultured Caudovirales phage</name>
    <dbReference type="NCBI Taxonomy" id="2100421"/>
    <lineage>
        <taxon>Viruses</taxon>
        <taxon>Duplodnaviria</taxon>
        <taxon>Heunggongvirae</taxon>
        <taxon>Uroviricota</taxon>
        <taxon>Caudoviricetes</taxon>
        <taxon>Peduoviridae</taxon>
        <taxon>Maltschvirus</taxon>
        <taxon>Maltschvirus maltsch</taxon>
    </lineage>
</organism>
<dbReference type="EMBL" id="LR798360">
    <property type="protein sequence ID" value="CAB5226471.1"/>
    <property type="molecule type" value="Genomic_DNA"/>
</dbReference>
<protein>
    <recommendedName>
        <fullName evidence="2">Phage tail assembly chaperone protein</fullName>
    </recommendedName>
</protein>
<name>A0A6J7X799_9CAUD</name>